<feature type="transmembrane region" description="Helical" evidence="2">
    <location>
        <begin position="58"/>
        <end position="77"/>
    </location>
</feature>
<evidence type="ECO:0000313" key="3">
    <source>
        <dbReference type="EMBL" id="QGK71434.1"/>
    </source>
</evidence>
<dbReference type="KEGG" id="sace:GIY23_19685"/>
<feature type="transmembrane region" description="Helical" evidence="2">
    <location>
        <begin position="362"/>
        <end position="381"/>
    </location>
</feature>
<feature type="transmembrane region" description="Helical" evidence="2">
    <location>
        <begin position="322"/>
        <end position="342"/>
    </location>
</feature>
<name>A0A5Q3QDZ3_9PSEU</name>
<protein>
    <submittedName>
        <fullName evidence="3">Uncharacterized protein</fullName>
    </submittedName>
</protein>
<feature type="compositionally biased region" description="Acidic residues" evidence="1">
    <location>
        <begin position="421"/>
        <end position="465"/>
    </location>
</feature>
<dbReference type="AlphaFoldDB" id="A0A5Q3QDZ3"/>
<keyword evidence="2" id="KW-0472">Membrane</keyword>
<reference evidence="4" key="1">
    <citation type="submission" date="2019-11" db="EMBL/GenBank/DDBJ databases">
        <title>The complete genome sequence of Saccharopolyspora sp. E2A.</title>
        <authorList>
            <person name="Zhang G."/>
        </authorList>
    </citation>
    <scope>NUCLEOTIDE SEQUENCE [LARGE SCALE GENOMIC DNA]</scope>
    <source>
        <strain evidence="4">E2A</strain>
    </source>
</reference>
<keyword evidence="2" id="KW-1133">Transmembrane helix</keyword>
<feature type="compositionally biased region" description="Acidic residues" evidence="1">
    <location>
        <begin position="473"/>
        <end position="489"/>
    </location>
</feature>
<feature type="region of interest" description="Disordered" evidence="1">
    <location>
        <begin position="391"/>
        <end position="501"/>
    </location>
</feature>
<evidence type="ECO:0000256" key="2">
    <source>
        <dbReference type="SAM" id="Phobius"/>
    </source>
</evidence>
<dbReference type="Proteomes" id="UP000371041">
    <property type="component" value="Chromosome"/>
</dbReference>
<evidence type="ECO:0000256" key="1">
    <source>
        <dbReference type="SAM" id="MobiDB-lite"/>
    </source>
</evidence>
<keyword evidence="4" id="KW-1185">Reference proteome</keyword>
<sequence>MTALGNLPHTLAERATGTRHTGTRWLLLAAVVGAVVTAGYLALAGVVAAVMATAGGDFSLPAVLLAALPAWLAAHQVPLSISGAPLDVLPLLPTAFVVLLIAASCSGFARRAQLRSAAQTARVILVMGVVHATAGAVIAVLVRGGSVVAVPLDAFVWCGLTATTAAGLGMADRSGLITLVWSRVSEPVWTGIELGVRVLLVVAMLAALVFLSGLGLSASQLFAASPSWGDGFGMIVVSLLYLPNAMLAAWSFVVGPGFSVGALEVSPFGVRTGPVPDLPLFAALPASTGALWWFAVFVVPVVVGALLGWWCRNADEAVVPRISAVLAGAAVVATAVGCLALLTGGRLGGADFEPVSMHAGWAALATVGWLAVPGALVSWLFGPRAQVAAPDGVEPLEGEGSSSGAETAPEEPHGDGTLDSEVPDPDLVDADLDDEAPDDDAVPEEGGDPTEQVPDDTAADGEDPEVAAPEHDPLDDDLADLEAAEEDPELAWPRRRDDDDR</sequence>
<proteinExistence type="predicted"/>
<feature type="transmembrane region" description="Helical" evidence="2">
    <location>
        <begin position="194"/>
        <end position="215"/>
    </location>
</feature>
<dbReference type="InterPro" id="IPR045931">
    <property type="entry name" value="DUF6350"/>
</dbReference>
<feature type="transmembrane region" description="Helical" evidence="2">
    <location>
        <begin position="221"/>
        <end position="242"/>
    </location>
</feature>
<accession>A0A5Q3QDZ3</accession>
<dbReference type="Pfam" id="PF19877">
    <property type="entry name" value="DUF6350"/>
    <property type="match status" value="1"/>
</dbReference>
<gene>
    <name evidence="3" type="ORF">GIY23_19685</name>
</gene>
<evidence type="ECO:0000313" key="4">
    <source>
        <dbReference type="Proteomes" id="UP000371041"/>
    </source>
</evidence>
<dbReference type="RefSeq" id="WP_154078010.1">
    <property type="nucleotide sequence ID" value="NZ_CP045929.1"/>
</dbReference>
<feature type="compositionally biased region" description="Basic and acidic residues" evidence="1">
    <location>
        <begin position="492"/>
        <end position="501"/>
    </location>
</feature>
<feature type="transmembrane region" description="Helical" evidence="2">
    <location>
        <begin position="290"/>
        <end position="310"/>
    </location>
</feature>
<feature type="transmembrane region" description="Helical" evidence="2">
    <location>
        <begin position="121"/>
        <end position="142"/>
    </location>
</feature>
<organism evidence="3 4">
    <name type="scientific">Allosaccharopolyspora coralli</name>
    <dbReference type="NCBI Taxonomy" id="2665642"/>
    <lineage>
        <taxon>Bacteria</taxon>
        <taxon>Bacillati</taxon>
        <taxon>Actinomycetota</taxon>
        <taxon>Actinomycetes</taxon>
        <taxon>Pseudonocardiales</taxon>
        <taxon>Pseudonocardiaceae</taxon>
        <taxon>Allosaccharopolyspora</taxon>
    </lineage>
</organism>
<dbReference type="EMBL" id="CP045929">
    <property type="protein sequence ID" value="QGK71434.1"/>
    <property type="molecule type" value="Genomic_DNA"/>
</dbReference>
<keyword evidence="2" id="KW-0812">Transmembrane</keyword>
<feature type="transmembrane region" description="Helical" evidence="2">
    <location>
        <begin position="25"/>
        <end position="51"/>
    </location>
</feature>
<feature type="transmembrane region" description="Helical" evidence="2">
    <location>
        <begin position="89"/>
        <end position="109"/>
    </location>
</feature>